<keyword evidence="1" id="KW-0175">Coiled coil</keyword>
<dbReference type="GO" id="GO:0005524">
    <property type="term" value="F:ATP binding"/>
    <property type="evidence" value="ECO:0007669"/>
    <property type="project" value="InterPro"/>
</dbReference>
<comment type="caution">
    <text evidence="3">The sequence shown here is derived from an EMBL/GenBank/DDBJ whole genome shotgun (WGS) entry which is preliminary data.</text>
</comment>
<proteinExistence type="predicted"/>
<dbReference type="InterPro" id="IPR042103">
    <property type="entry name" value="SerRS_1_N_sf"/>
</dbReference>
<dbReference type="GO" id="GO:0006434">
    <property type="term" value="P:seryl-tRNA aminoacylation"/>
    <property type="evidence" value="ECO:0007669"/>
    <property type="project" value="InterPro"/>
</dbReference>
<dbReference type="SUPFAM" id="SSF46589">
    <property type="entry name" value="tRNA-binding arm"/>
    <property type="match status" value="1"/>
</dbReference>
<dbReference type="GO" id="GO:0004828">
    <property type="term" value="F:serine-tRNA ligase activity"/>
    <property type="evidence" value="ECO:0007669"/>
    <property type="project" value="InterPro"/>
</dbReference>
<protein>
    <recommendedName>
        <fullName evidence="2">Serine-tRNA synthetase type1 N-terminal domain-containing protein</fullName>
    </recommendedName>
</protein>
<name>X6NNU9_RETFI</name>
<evidence type="ECO:0000256" key="1">
    <source>
        <dbReference type="SAM" id="Coils"/>
    </source>
</evidence>
<dbReference type="Proteomes" id="UP000023152">
    <property type="component" value="Unassembled WGS sequence"/>
</dbReference>
<dbReference type="Pfam" id="PF02403">
    <property type="entry name" value="Seryl_tRNA_N"/>
    <property type="match status" value="1"/>
</dbReference>
<dbReference type="PANTHER" id="PTHR11778">
    <property type="entry name" value="SERYL-TRNA SYNTHETASE"/>
    <property type="match status" value="1"/>
</dbReference>
<feature type="coiled-coil region" evidence="1">
    <location>
        <begin position="107"/>
        <end position="141"/>
    </location>
</feature>
<dbReference type="EMBL" id="ASPP01007494">
    <property type="protein sequence ID" value="ETO27052.1"/>
    <property type="molecule type" value="Genomic_DNA"/>
</dbReference>
<dbReference type="InterPro" id="IPR015866">
    <property type="entry name" value="Ser-tRNA-synth_1_N"/>
</dbReference>
<sequence>MPIDLQLFRKDQGGNPELIEESQKRRFKNTKIVSDIIELDRVCRQQTGQLDNINKDMRNLSKQVGEIMKKVSFWINEEKFKKFPEKFLRKKRPFFFQKKKKDEMFLTPEELAEVEKLKKQKEDMEQARVKLEEDLEAGTVKRNKLMNQIGNIVHESVPISNDEKDNGLVREWGKVPQRTGKEKHHHELLWMLSFSSNF</sequence>
<feature type="domain" description="Serine-tRNA synthetase type1 N-terminal" evidence="2">
    <location>
        <begin position="3"/>
        <end position="70"/>
    </location>
</feature>
<accession>X6NNU9</accession>
<dbReference type="OrthoDB" id="10264585at2759"/>
<keyword evidence="4" id="KW-1185">Reference proteome</keyword>
<dbReference type="InterPro" id="IPR002317">
    <property type="entry name" value="Ser-tRNA-ligase_type_1"/>
</dbReference>
<reference evidence="3 4" key="1">
    <citation type="journal article" date="2013" name="Curr. Biol.">
        <title>The Genome of the Foraminiferan Reticulomyxa filosa.</title>
        <authorList>
            <person name="Glockner G."/>
            <person name="Hulsmann N."/>
            <person name="Schleicher M."/>
            <person name="Noegel A.A."/>
            <person name="Eichinger L."/>
            <person name="Gallinger C."/>
            <person name="Pawlowski J."/>
            <person name="Sierra R."/>
            <person name="Euteneuer U."/>
            <person name="Pillet L."/>
            <person name="Moustafa A."/>
            <person name="Platzer M."/>
            <person name="Groth M."/>
            <person name="Szafranski K."/>
            <person name="Schliwa M."/>
        </authorList>
    </citation>
    <scope>NUCLEOTIDE SEQUENCE [LARGE SCALE GENOMIC DNA]</scope>
</reference>
<organism evidence="3 4">
    <name type="scientific">Reticulomyxa filosa</name>
    <dbReference type="NCBI Taxonomy" id="46433"/>
    <lineage>
        <taxon>Eukaryota</taxon>
        <taxon>Sar</taxon>
        <taxon>Rhizaria</taxon>
        <taxon>Retaria</taxon>
        <taxon>Foraminifera</taxon>
        <taxon>Monothalamids</taxon>
        <taxon>Reticulomyxidae</taxon>
        <taxon>Reticulomyxa</taxon>
    </lineage>
</organism>
<feature type="coiled-coil region" evidence="1">
    <location>
        <begin position="43"/>
        <end position="70"/>
    </location>
</feature>
<evidence type="ECO:0000259" key="2">
    <source>
        <dbReference type="Pfam" id="PF02403"/>
    </source>
</evidence>
<dbReference type="Gene3D" id="1.10.287.40">
    <property type="entry name" value="Serine-tRNA synthetase, tRNA binding domain"/>
    <property type="match status" value="1"/>
</dbReference>
<dbReference type="InterPro" id="IPR010978">
    <property type="entry name" value="tRNA-bd_arm"/>
</dbReference>
<evidence type="ECO:0000313" key="3">
    <source>
        <dbReference type="EMBL" id="ETO27052.1"/>
    </source>
</evidence>
<gene>
    <name evidence="3" type="ORF">RFI_10080</name>
</gene>
<dbReference type="AlphaFoldDB" id="X6NNU9"/>
<evidence type="ECO:0000313" key="4">
    <source>
        <dbReference type="Proteomes" id="UP000023152"/>
    </source>
</evidence>